<dbReference type="RefSeq" id="WP_347269412.1">
    <property type="nucleotide sequence ID" value="NZ_JAMPKK010000041.1"/>
</dbReference>
<evidence type="ECO:0000313" key="1">
    <source>
        <dbReference type="EMBL" id="MEP0866329.1"/>
    </source>
</evidence>
<dbReference type="InterPro" id="IPR036291">
    <property type="entry name" value="NAD(P)-bd_dom_sf"/>
</dbReference>
<gene>
    <name evidence="1" type="ORF">NDI37_17875</name>
</gene>
<comment type="caution">
    <text evidence="1">The sequence shown here is derived from an EMBL/GenBank/DDBJ whole genome shotgun (WGS) entry which is preliminary data.</text>
</comment>
<sequence>MEKVVKEVFARLGGVDILINNVGGSSAPNGGTLALTDDDWQQTFNAIFVHRCPLRAGISIPDAASRSLHREML</sequence>
<name>A0ABV0JSA5_9CYAN</name>
<evidence type="ECO:0000313" key="2">
    <source>
        <dbReference type="Proteomes" id="UP001442494"/>
    </source>
</evidence>
<dbReference type="Proteomes" id="UP001442494">
    <property type="component" value="Unassembled WGS sequence"/>
</dbReference>
<dbReference type="SUPFAM" id="SSF51735">
    <property type="entry name" value="NAD(P)-binding Rossmann-fold domains"/>
    <property type="match status" value="1"/>
</dbReference>
<dbReference type="EMBL" id="JAMPKK010000041">
    <property type="protein sequence ID" value="MEP0866329.1"/>
    <property type="molecule type" value="Genomic_DNA"/>
</dbReference>
<reference evidence="1 2" key="1">
    <citation type="submission" date="2022-04" db="EMBL/GenBank/DDBJ databases">
        <title>Positive selection, recombination, and allopatry shape intraspecific diversity of widespread and dominant cyanobacteria.</title>
        <authorList>
            <person name="Wei J."/>
            <person name="Shu W."/>
            <person name="Hu C."/>
        </authorList>
    </citation>
    <scope>NUCLEOTIDE SEQUENCE [LARGE SCALE GENOMIC DNA]</scope>
    <source>
        <strain evidence="1 2">GB2-A5</strain>
    </source>
</reference>
<keyword evidence="2" id="KW-1185">Reference proteome</keyword>
<dbReference type="Pfam" id="PF00106">
    <property type="entry name" value="adh_short"/>
    <property type="match status" value="1"/>
</dbReference>
<organism evidence="1 2">
    <name type="scientific">Funiculus sociatus GB2-A5</name>
    <dbReference type="NCBI Taxonomy" id="2933946"/>
    <lineage>
        <taxon>Bacteria</taxon>
        <taxon>Bacillati</taxon>
        <taxon>Cyanobacteriota</taxon>
        <taxon>Cyanophyceae</taxon>
        <taxon>Coleofasciculales</taxon>
        <taxon>Coleofasciculaceae</taxon>
        <taxon>Funiculus</taxon>
    </lineage>
</organism>
<accession>A0ABV0JSA5</accession>
<dbReference type="InterPro" id="IPR002347">
    <property type="entry name" value="SDR_fam"/>
</dbReference>
<proteinExistence type="predicted"/>
<dbReference type="Gene3D" id="3.40.50.720">
    <property type="entry name" value="NAD(P)-binding Rossmann-like Domain"/>
    <property type="match status" value="1"/>
</dbReference>
<protein>
    <submittedName>
        <fullName evidence="1">SDR family NAD(P)-dependent oxidoreductase</fullName>
    </submittedName>
</protein>